<evidence type="ECO:0000313" key="1">
    <source>
        <dbReference type="EMBL" id="KAG0140250.1"/>
    </source>
</evidence>
<dbReference type="OrthoDB" id="10022108at2759"/>
<name>A0A9P6N672_9BASI</name>
<comment type="caution">
    <text evidence="1">The sequence shown here is derived from an EMBL/GenBank/DDBJ whole genome shotgun (WGS) entry which is preliminary data.</text>
</comment>
<dbReference type="Proteomes" id="UP000886653">
    <property type="component" value="Unassembled WGS sequence"/>
</dbReference>
<organism evidence="1 2">
    <name type="scientific">Cronartium quercuum f. sp. fusiforme G11</name>
    <dbReference type="NCBI Taxonomy" id="708437"/>
    <lineage>
        <taxon>Eukaryota</taxon>
        <taxon>Fungi</taxon>
        <taxon>Dikarya</taxon>
        <taxon>Basidiomycota</taxon>
        <taxon>Pucciniomycotina</taxon>
        <taxon>Pucciniomycetes</taxon>
        <taxon>Pucciniales</taxon>
        <taxon>Coleosporiaceae</taxon>
        <taxon>Cronartium</taxon>
    </lineage>
</organism>
<gene>
    <name evidence="1" type="ORF">CROQUDRAFT_53548</name>
</gene>
<dbReference type="AlphaFoldDB" id="A0A9P6N672"/>
<sequence>IHGMPTTFNPHNDDTIKDLMAMTAKSLSTTPVWICWMKPDNYNDLPYSSLILAMPDADSAQNAIERHIFWRGKLKCTEVPNPPKARCMNCLRIGHSVASCPHPHLCAYCGNDHLSQFCKERNAMKPKCTPCA</sequence>
<protein>
    <recommendedName>
        <fullName evidence="3">CCHC-type domain-containing protein</fullName>
    </recommendedName>
</protein>
<proteinExistence type="predicted"/>
<dbReference type="EMBL" id="MU167460">
    <property type="protein sequence ID" value="KAG0140250.1"/>
    <property type="molecule type" value="Genomic_DNA"/>
</dbReference>
<accession>A0A9P6N672</accession>
<evidence type="ECO:0008006" key="3">
    <source>
        <dbReference type="Google" id="ProtNLM"/>
    </source>
</evidence>
<reference evidence="1" key="1">
    <citation type="submission" date="2013-11" db="EMBL/GenBank/DDBJ databases">
        <title>Genome sequence of the fusiform rust pathogen reveals effectors for host alternation and coevolution with pine.</title>
        <authorList>
            <consortium name="DOE Joint Genome Institute"/>
            <person name="Smith K."/>
            <person name="Pendleton A."/>
            <person name="Kubisiak T."/>
            <person name="Anderson C."/>
            <person name="Salamov A."/>
            <person name="Aerts A."/>
            <person name="Riley R."/>
            <person name="Clum A."/>
            <person name="Lindquist E."/>
            <person name="Ence D."/>
            <person name="Campbell M."/>
            <person name="Kronenberg Z."/>
            <person name="Feau N."/>
            <person name="Dhillon B."/>
            <person name="Hamelin R."/>
            <person name="Burleigh J."/>
            <person name="Smith J."/>
            <person name="Yandell M."/>
            <person name="Nelson C."/>
            <person name="Grigoriev I."/>
            <person name="Davis J."/>
        </authorList>
    </citation>
    <scope>NUCLEOTIDE SEQUENCE</scope>
    <source>
        <strain evidence="1">G11</strain>
    </source>
</reference>
<evidence type="ECO:0000313" key="2">
    <source>
        <dbReference type="Proteomes" id="UP000886653"/>
    </source>
</evidence>
<feature type="non-terminal residue" evidence="1">
    <location>
        <position position="1"/>
    </location>
</feature>
<keyword evidence="2" id="KW-1185">Reference proteome</keyword>